<dbReference type="AlphaFoldDB" id="A0A821TTN7"/>
<comment type="caution">
    <text evidence="3">The sequence shown here is derived from an EMBL/GenBank/DDBJ whole genome shotgun (WGS) entry which is preliminary data.</text>
</comment>
<dbReference type="SMART" id="SM00355">
    <property type="entry name" value="ZnF_C2H2"/>
    <property type="match status" value="1"/>
</dbReference>
<gene>
    <name evidence="3" type="ORF">PMACD_LOCUS9216</name>
</gene>
<protein>
    <recommendedName>
        <fullName evidence="2">C2H2-type domain-containing protein</fullName>
    </recommendedName>
</protein>
<feature type="domain" description="C2H2-type" evidence="2">
    <location>
        <begin position="600"/>
        <end position="627"/>
    </location>
</feature>
<organism evidence="3 4">
    <name type="scientific">Pieris macdunnoughi</name>
    <dbReference type="NCBI Taxonomy" id="345717"/>
    <lineage>
        <taxon>Eukaryota</taxon>
        <taxon>Metazoa</taxon>
        <taxon>Ecdysozoa</taxon>
        <taxon>Arthropoda</taxon>
        <taxon>Hexapoda</taxon>
        <taxon>Insecta</taxon>
        <taxon>Pterygota</taxon>
        <taxon>Neoptera</taxon>
        <taxon>Endopterygota</taxon>
        <taxon>Lepidoptera</taxon>
        <taxon>Glossata</taxon>
        <taxon>Ditrysia</taxon>
        <taxon>Papilionoidea</taxon>
        <taxon>Pieridae</taxon>
        <taxon>Pierinae</taxon>
        <taxon>Pieris</taxon>
    </lineage>
</organism>
<keyword evidence="1" id="KW-0479">Metal-binding</keyword>
<dbReference type="Proteomes" id="UP000663880">
    <property type="component" value="Unassembled WGS sequence"/>
</dbReference>
<dbReference type="OrthoDB" id="7470218at2759"/>
<dbReference type="EMBL" id="CAJOBZ010000025">
    <property type="protein sequence ID" value="CAF4876449.1"/>
    <property type="molecule type" value="Genomic_DNA"/>
</dbReference>
<dbReference type="PROSITE" id="PS00028">
    <property type="entry name" value="ZINC_FINGER_C2H2_1"/>
    <property type="match status" value="1"/>
</dbReference>
<dbReference type="InterPro" id="IPR013087">
    <property type="entry name" value="Znf_C2H2_type"/>
</dbReference>
<name>A0A821TTN7_9NEOP</name>
<evidence type="ECO:0000259" key="2">
    <source>
        <dbReference type="PROSITE" id="PS50157"/>
    </source>
</evidence>
<keyword evidence="1" id="KW-0862">Zinc</keyword>
<sequence length="688" mass="79620">MLQREFELTPQLSCPHTCEDSVENIIRKYSYIDRSNREINKSNFLNCSNHILTPKKPTTISEENDNSFTTLSNNRIFDDHLYDFIANYCKEEIRKEVDLKVSSNSSKNSTTGVGCQKEYVDKATYCRPVFNLYNRDFIFKTLERNAKLTRLIQELITSHQRKKQNEVWNNFINVLKSKHNDSKMFDEVPVNEETLGNVRSSQFNDGCHGQEHSCVQSSKQCKCLLDDIYGNSNEIEDFINHKNTCHQEKSQYHQESSRSFLRYPFCYPTSSVGRLTMLHRENERLSQLEKEKKIKEKFRNRYKSKYDIQIEEDKALNESVLLHSKQSKLRHMTVQTEHNVLILRNYPPSDNNRSVEARSEERESLLKNTTNMEELTQKLDSQPEISVKNLTLKEIENKLELLITSINSLIGEFKVNKNIKTVSTQEINNHFNHLRSVVVGSNINKKCNGASKYYSNSESILPTGKCSIIFETPRKENSDLKKINEIFSRELGDNASSNKTCAVQITFEVPTKETSTEVTKSLSKAHILENDKIEEIIIPEPGTTERITIAVNTDPLNILTLLRISTQAMKRFLSFMPHIDYYYYLSRFYLPQLPSTDQNFKCNICGAKFTKASELSYHIQEHDLGKAKDCCVCRHVLDLSHRPVNIYSCCHCGQCFVRAYCCELHQKACGRRLGNTQGVTNSNLLILR</sequence>
<evidence type="ECO:0000313" key="3">
    <source>
        <dbReference type="EMBL" id="CAF4876449.1"/>
    </source>
</evidence>
<accession>A0A821TTN7</accession>
<dbReference type="InterPro" id="IPR036236">
    <property type="entry name" value="Znf_C2H2_sf"/>
</dbReference>
<reference evidence="3" key="1">
    <citation type="submission" date="2021-02" db="EMBL/GenBank/DDBJ databases">
        <authorList>
            <person name="Steward A R."/>
        </authorList>
    </citation>
    <scope>NUCLEOTIDE SEQUENCE</scope>
</reference>
<keyword evidence="4" id="KW-1185">Reference proteome</keyword>
<dbReference type="GO" id="GO:0008270">
    <property type="term" value="F:zinc ion binding"/>
    <property type="evidence" value="ECO:0007669"/>
    <property type="project" value="UniProtKB-KW"/>
</dbReference>
<dbReference type="SUPFAM" id="SSF57667">
    <property type="entry name" value="beta-beta-alpha zinc fingers"/>
    <property type="match status" value="1"/>
</dbReference>
<evidence type="ECO:0000256" key="1">
    <source>
        <dbReference type="PROSITE-ProRule" id="PRU00042"/>
    </source>
</evidence>
<keyword evidence="1" id="KW-0863">Zinc-finger</keyword>
<proteinExistence type="predicted"/>
<dbReference type="PROSITE" id="PS50157">
    <property type="entry name" value="ZINC_FINGER_C2H2_2"/>
    <property type="match status" value="1"/>
</dbReference>
<evidence type="ECO:0000313" key="4">
    <source>
        <dbReference type="Proteomes" id="UP000663880"/>
    </source>
</evidence>